<dbReference type="InterPro" id="IPR003661">
    <property type="entry name" value="HisK_dim/P_dom"/>
</dbReference>
<evidence type="ECO:0000256" key="13">
    <source>
        <dbReference type="SAM" id="Coils"/>
    </source>
</evidence>
<dbReference type="SUPFAM" id="SSF55874">
    <property type="entry name" value="ATPase domain of HSP90 chaperone/DNA topoisomerase II/histidine kinase"/>
    <property type="match status" value="1"/>
</dbReference>
<reference evidence="18 19" key="1">
    <citation type="journal article" date="2014" name="Int. J. Syst. Evol. Microbiol.">
        <title>Complete genome sequence of Corynebacterium casei LMG S-19264T (=DSM 44701T), isolated from a smear-ripened cheese.</title>
        <authorList>
            <consortium name="US DOE Joint Genome Institute (JGI-PGF)"/>
            <person name="Walter F."/>
            <person name="Albersmeier A."/>
            <person name="Kalinowski J."/>
            <person name="Ruckert C."/>
        </authorList>
    </citation>
    <scope>NUCLEOTIDE SEQUENCE [LARGE SCALE GENOMIC DNA]</scope>
    <source>
        <strain evidence="18 19">KCTC 12866</strain>
    </source>
</reference>
<evidence type="ECO:0000313" key="19">
    <source>
        <dbReference type="Proteomes" id="UP000598271"/>
    </source>
</evidence>
<evidence type="ECO:0000256" key="1">
    <source>
        <dbReference type="ARBA" id="ARBA00000085"/>
    </source>
</evidence>
<feature type="transmembrane region" description="Helical" evidence="14">
    <location>
        <begin position="300"/>
        <end position="318"/>
    </location>
</feature>
<keyword evidence="3 12" id="KW-0597">Phosphoprotein</keyword>
<feature type="modified residue" description="4-aspartylphosphate" evidence="12">
    <location>
        <position position="721"/>
    </location>
</feature>
<feature type="transmembrane region" description="Helical" evidence="14">
    <location>
        <begin position="204"/>
        <end position="221"/>
    </location>
</feature>
<dbReference type="Gene3D" id="3.40.50.2300">
    <property type="match status" value="1"/>
</dbReference>
<feature type="transmembrane region" description="Helical" evidence="14">
    <location>
        <begin position="177"/>
        <end position="197"/>
    </location>
</feature>
<feature type="domain" description="Response regulatory" evidence="17">
    <location>
        <begin position="673"/>
        <end position="788"/>
    </location>
</feature>
<keyword evidence="8" id="KW-0902">Two-component regulatory system</keyword>
<dbReference type="SMART" id="SM00388">
    <property type="entry name" value="HisKA"/>
    <property type="match status" value="1"/>
</dbReference>
<proteinExistence type="predicted"/>
<evidence type="ECO:0000256" key="9">
    <source>
        <dbReference type="ARBA" id="ARBA00023015"/>
    </source>
</evidence>
<dbReference type="InterPro" id="IPR011622">
    <property type="entry name" value="7TMR_DISM_rcpt_extracell_dom2"/>
</dbReference>
<dbReference type="PROSITE" id="PS50109">
    <property type="entry name" value="HIS_KIN"/>
    <property type="match status" value="1"/>
</dbReference>
<dbReference type="Gene3D" id="1.10.287.130">
    <property type="match status" value="1"/>
</dbReference>
<evidence type="ECO:0000259" key="17">
    <source>
        <dbReference type="PROSITE" id="PS50110"/>
    </source>
</evidence>
<evidence type="ECO:0000256" key="8">
    <source>
        <dbReference type="ARBA" id="ARBA00023012"/>
    </source>
</evidence>
<organism evidence="18 19">
    <name type="scientific">Persicitalea jodogahamensis</name>
    <dbReference type="NCBI Taxonomy" id="402147"/>
    <lineage>
        <taxon>Bacteria</taxon>
        <taxon>Pseudomonadati</taxon>
        <taxon>Bacteroidota</taxon>
        <taxon>Cytophagia</taxon>
        <taxon>Cytophagales</taxon>
        <taxon>Spirosomataceae</taxon>
        <taxon>Persicitalea</taxon>
    </lineage>
</organism>
<evidence type="ECO:0000256" key="14">
    <source>
        <dbReference type="SAM" id="Phobius"/>
    </source>
</evidence>
<dbReference type="Pfam" id="PF00072">
    <property type="entry name" value="Response_reg"/>
    <property type="match status" value="1"/>
</dbReference>
<dbReference type="InterPro" id="IPR018062">
    <property type="entry name" value="HTH_AraC-typ_CS"/>
</dbReference>
<evidence type="ECO:0000256" key="10">
    <source>
        <dbReference type="ARBA" id="ARBA00023125"/>
    </source>
</evidence>
<dbReference type="Gene3D" id="2.60.40.2380">
    <property type="match status" value="1"/>
</dbReference>
<dbReference type="SMART" id="SM00387">
    <property type="entry name" value="HATPase_c"/>
    <property type="match status" value="1"/>
</dbReference>
<dbReference type="AlphaFoldDB" id="A0A8J3D2D2"/>
<comment type="caution">
    <text evidence="18">The sequence shown here is derived from an EMBL/GenBank/DDBJ whole genome shotgun (WGS) entry which is preliminary data.</text>
</comment>
<dbReference type="SUPFAM" id="SSF47384">
    <property type="entry name" value="Homodimeric domain of signal transducing histidine kinase"/>
    <property type="match status" value="1"/>
</dbReference>
<feature type="transmembrane region" description="Helical" evidence="14">
    <location>
        <begin position="325"/>
        <end position="347"/>
    </location>
</feature>
<accession>A0A8J3D2D2</accession>
<evidence type="ECO:0000256" key="12">
    <source>
        <dbReference type="PROSITE-ProRule" id="PRU00169"/>
    </source>
</evidence>
<dbReference type="Pfam" id="PF07696">
    <property type="entry name" value="7TMR-DISMED2"/>
    <property type="match status" value="1"/>
</dbReference>
<dbReference type="PROSITE" id="PS00041">
    <property type="entry name" value="HTH_ARAC_FAMILY_1"/>
    <property type="match status" value="1"/>
</dbReference>
<dbReference type="PANTHER" id="PTHR43547">
    <property type="entry name" value="TWO-COMPONENT HISTIDINE KINASE"/>
    <property type="match status" value="1"/>
</dbReference>
<keyword evidence="10" id="KW-0238">DNA-binding</keyword>
<keyword evidence="7" id="KW-0067">ATP-binding</keyword>
<sequence length="925" mass="104499">MLFVSLLFALNLNGQTITFGSRTNTPLVISEEIAQYVDTTAAMPLTEVRNKDFRPVEKRSFRLPFSEDAYWYRCTLRNDAPERGKWYIEWGNSIVELVECYIPRSDGTYQVLRGGTLVPESDRAYDGEISYFELGLAAGQQKTIYLRVKSQRGHRSDVVIHDAHSLRKEELNDARSAGFANGLVILRLFFVVLLAIFAVKENAFRAYCFLLVVRSLGFWGIRSDLGDVFTTNPEAATIINFLSYHLTPLGYVVVVRALFPYDRLPVLLRRTLDTILAAVVILSVLIIADYRWQWMLASQYLVLFAQVFVFGLYLYAVARKLTVNWYYSAPFLLGIGSYFFLVLSSVGGTDAPWVYAVAYLLFYSEIFVFGLFLGKIILDYRHQRETARQELVLKETQATQLKELDTLKTNFFANISHEFRTPLTMLVGPLEDFRQQLPDNPLIPAMQRNVRRLKALIDQLLDLSRLEAGHLRPAIVQADLPSFLRQLFSSFESLAQSRNIIFNHQQSTATHEACFDADKLEKIVTNLLSNAFKFTPEHGRVAVEVTYDHNDLILTVQDYGVGIEAARLPHIFDRFYRVESTGQNNTEGAGIGLSLVNELVKVLKGQIRAESEPGRGSTFTVRLPIDCDTWADYLTDATPAPREVAMPAEVEATIANLATELNGAKTAKSDAPLVLLVEDNPDLRTYMRSIFEGSYRIVEATDGQDGLDRAFEEIPDLAVCDLMMPRLDGFGFCEKLKSDSRTSHIPVVMLTAKATLADRLTGLELGADDYLTKPFNRAELELRVQNLLKQRELLRQKYSRQMSEAVQERKEPSPDSLDDQFLKKAIKTVRERSGESSFGIDELCEAMNTSRSNLHRKLKALTGQSTTEFIRSIRLYRAAELLKQPGASVAEIAYQVGFDSPSYFSKSFSEQMGVPPSDWALSTNP</sequence>
<dbReference type="InterPro" id="IPR036097">
    <property type="entry name" value="HisK_dim/P_sf"/>
</dbReference>
<dbReference type="Gene3D" id="3.30.565.10">
    <property type="entry name" value="Histidine kinase-like ATPase, C-terminal domain"/>
    <property type="match status" value="1"/>
</dbReference>
<dbReference type="SMART" id="SM00342">
    <property type="entry name" value="HTH_ARAC"/>
    <property type="match status" value="1"/>
</dbReference>
<dbReference type="PROSITE" id="PS01124">
    <property type="entry name" value="HTH_ARAC_FAMILY_2"/>
    <property type="match status" value="1"/>
</dbReference>
<dbReference type="PANTHER" id="PTHR43547:SF2">
    <property type="entry name" value="HYBRID SIGNAL TRANSDUCTION HISTIDINE KINASE C"/>
    <property type="match status" value="1"/>
</dbReference>
<dbReference type="Pfam" id="PF12833">
    <property type="entry name" value="HTH_18"/>
    <property type="match status" value="1"/>
</dbReference>
<dbReference type="PRINTS" id="PR00344">
    <property type="entry name" value="BCTRLSENSOR"/>
</dbReference>
<evidence type="ECO:0000256" key="4">
    <source>
        <dbReference type="ARBA" id="ARBA00022679"/>
    </source>
</evidence>
<dbReference type="GO" id="GO:0005524">
    <property type="term" value="F:ATP binding"/>
    <property type="evidence" value="ECO:0007669"/>
    <property type="project" value="UniProtKB-KW"/>
</dbReference>
<evidence type="ECO:0000259" key="15">
    <source>
        <dbReference type="PROSITE" id="PS01124"/>
    </source>
</evidence>
<feature type="coiled-coil region" evidence="13">
    <location>
        <begin position="777"/>
        <end position="804"/>
    </location>
</feature>
<dbReference type="Gene3D" id="1.10.10.60">
    <property type="entry name" value="Homeodomain-like"/>
    <property type="match status" value="1"/>
</dbReference>
<dbReference type="EC" id="2.7.13.3" evidence="2"/>
<dbReference type="CDD" id="cd00075">
    <property type="entry name" value="HATPase"/>
    <property type="match status" value="1"/>
</dbReference>
<dbReference type="InterPro" id="IPR003594">
    <property type="entry name" value="HATPase_dom"/>
</dbReference>
<keyword evidence="14" id="KW-0472">Membrane</keyword>
<dbReference type="SMART" id="SM00448">
    <property type="entry name" value="REC"/>
    <property type="match status" value="1"/>
</dbReference>
<evidence type="ECO:0000256" key="11">
    <source>
        <dbReference type="ARBA" id="ARBA00023163"/>
    </source>
</evidence>
<dbReference type="InterPro" id="IPR004358">
    <property type="entry name" value="Sig_transdc_His_kin-like_C"/>
</dbReference>
<dbReference type="EMBL" id="BMXF01000001">
    <property type="protein sequence ID" value="GHB58233.1"/>
    <property type="molecule type" value="Genomic_DNA"/>
</dbReference>
<keyword evidence="11" id="KW-0804">Transcription</keyword>
<dbReference type="PROSITE" id="PS50110">
    <property type="entry name" value="RESPONSE_REGULATORY"/>
    <property type="match status" value="1"/>
</dbReference>
<evidence type="ECO:0000256" key="6">
    <source>
        <dbReference type="ARBA" id="ARBA00022777"/>
    </source>
</evidence>
<gene>
    <name evidence="18" type="ORF">GCM10007390_09650</name>
</gene>
<dbReference type="CDD" id="cd00082">
    <property type="entry name" value="HisKA"/>
    <property type="match status" value="1"/>
</dbReference>
<keyword evidence="14" id="KW-0812">Transmembrane</keyword>
<dbReference type="InterPro" id="IPR036890">
    <property type="entry name" value="HATPase_C_sf"/>
</dbReference>
<name>A0A8J3D2D2_9BACT</name>
<dbReference type="InterPro" id="IPR005467">
    <property type="entry name" value="His_kinase_dom"/>
</dbReference>
<keyword evidence="9" id="KW-0805">Transcription regulation</keyword>
<feature type="transmembrane region" description="Helical" evidence="14">
    <location>
        <begin position="353"/>
        <end position="378"/>
    </location>
</feature>
<keyword evidence="4" id="KW-0808">Transferase</keyword>
<keyword evidence="19" id="KW-1185">Reference proteome</keyword>
<evidence type="ECO:0000313" key="18">
    <source>
        <dbReference type="EMBL" id="GHB58233.1"/>
    </source>
</evidence>
<dbReference type="InterPro" id="IPR009057">
    <property type="entry name" value="Homeodomain-like_sf"/>
</dbReference>
<dbReference type="GO" id="GO:0003700">
    <property type="term" value="F:DNA-binding transcription factor activity"/>
    <property type="evidence" value="ECO:0007669"/>
    <property type="project" value="InterPro"/>
</dbReference>
<dbReference type="SUPFAM" id="SSF52172">
    <property type="entry name" value="CheY-like"/>
    <property type="match status" value="1"/>
</dbReference>
<feature type="transmembrane region" description="Helical" evidence="14">
    <location>
        <begin position="241"/>
        <end position="259"/>
    </location>
</feature>
<dbReference type="GO" id="GO:0043565">
    <property type="term" value="F:sequence-specific DNA binding"/>
    <property type="evidence" value="ECO:0007669"/>
    <property type="project" value="InterPro"/>
</dbReference>
<dbReference type="SUPFAM" id="SSF46689">
    <property type="entry name" value="Homeodomain-like"/>
    <property type="match status" value="1"/>
</dbReference>
<keyword evidence="6" id="KW-0418">Kinase</keyword>
<dbReference type="GO" id="GO:0000155">
    <property type="term" value="F:phosphorelay sensor kinase activity"/>
    <property type="evidence" value="ECO:0007669"/>
    <property type="project" value="InterPro"/>
</dbReference>
<feature type="domain" description="HTH araC/xylS-type" evidence="15">
    <location>
        <begin position="823"/>
        <end position="922"/>
    </location>
</feature>
<evidence type="ECO:0000259" key="16">
    <source>
        <dbReference type="PROSITE" id="PS50109"/>
    </source>
</evidence>
<feature type="transmembrane region" description="Helical" evidence="14">
    <location>
        <begin position="271"/>
        <end position="288"/>
    </location>
</feature>
<dbReference type="Pfam" id="PF02518">
    <property type="entry name" value="HATPase_c"/>
    <property type="match status" value="1"/>
</dbReference>
<dbReference type="InterPro" id="IPR001789">
    <property type="entry name" value="Sig_transdc_resp-reg_receiver"/>
</dbReference>
<dbReference type="InterPro" id="IPR011006">
    <property type="entry name" value="CheY-like_superfamily"/>
</dbReference>
<protein>
    <recommendedName>
        <fullName evidence="2">histidine kinase</fullName>
        <ecNumber evidence="2">2.7.13.3</ecNumber>
    </recommendedName>
</protein>
<feature type="domain" description="Histidine kinase" evidence="16">
    <location>
        <begin position="414"/>
        <end position="627"/>
    </location>
</feature>
<evidence type="ECO:0000256" key="2">
    <source>
        <dbReference type="ARBA" id="ARBA00012438"/>
    </source>
</evidence>
<keyword evidence="14" id="KW-1133">Transmembrane helix</keyword>
<dbReference type="Proteomes" id="UP000598271">
    <property type="component" value="Unassembled WGS sequence"/>
</dbReference>
<dbReference type="CDD" id="cd17574">
    <property type="entry name" value="REC_OmpR"/>
    <property type="match status" value="1"/>
</dbReference>
<keyword evidence="13" id="KW-0175">Coiled coil</keyword>
<evidence type="ECO:0000256" key="7">
    <source>
        <dbReference type="ARBA" id="ARBA00022840"/>
    </source>
</evidence>
<evidence type="ECO:0000256" key="3">
    <source>
        <dbReference type="ARBA" id="ARBA00022553"/>
    </source>
</evidence>
<comment type="catalytic activity">
    <reaction evidence="1">
        <text>ATP + protein L-histidine = ADP + protein N-phospho-L-histidine.</text>
        <dbReference type="EC" id="2.7.13.3"/>
    </reaction>
</comment>
<keyword evidence="5" id="KW-0547">Nucleotide-binding</keyword>
<dbReference type="InterPro" id="IPR018060">
    <property type="entry name" value="HTH_AraC"/>
</dbReference>
<dbReference type="FunFam" id="3.30.565.10:FF:000037">
    <property type="entry name" value="Hybrid sensor histidine kinase/response regulator"/>
    <property type="match status" value="1"/>
</dbReference>
<dbReference type="Pfam" id="PF00512">
    <property type="entry name" value="HisKA"/>
    <property type="match status" value="1"/>
</dbReference>
<evidence type="ECO:0000256" key="5">
    <source>
        <dbReference type="ARBA" id="ARBA00022741"/>
    </source>
</evidence>